<keyword evidence="4 7" id="KW-1133">Transmembrane helix</keyword>
<comment type="caution">
    <text evidence="8">The sequence shown here is derived from an EMBL/GenBank/DDBJ whole genome shotgun (WGS) entry which is preliminary data.</text>
</comment>
<feature type="transmembrane region" description="Helical" evidence="7">
    <location>
        <begin position="65"/>
        <end position="91"/>
    </location>
</feature>
<evidence type="ECO:0000313" key="8">
    <source>
        <dbReference type="EMBL" id="MEJ5945263.1"/>
    </source>
</evidence>
<evidence type="ECO:0000256" key="1">
    <source>
        <dbReference type="ARBA" id="ARBA00004651"/>
    </source>
</evidence>
<feature type="region of interest" description="Disordered" evidence="6">
    <location>
        <begin position="165"/>
        <end position="218"/>
    </location>
</feature>
<evidence type="ECO:0000256" key="5">
    <source>
        <dbReference type="ARBA" id="ARBA00023136"/>
    </source>
</evidence>
<dbReference type="InterPro" id="IPR017039">
    <property type="entry name" value="Virul_fac_BrkB"/>
</dbReference>
<feature type="compositionally biased region" description="Basic and acidic residues" evidence="6">
    <location>
        <begin position="28"/>
        <end position="37"/>
    </location>
</feature>
<dbReference type="RefSeq" id="WP_339574643.1">
    <property type="nucleotide sequence ID" value="NZ_JBBIAA010000006.1"/>
</dbReference>
<feature type="transmembrane region" description="Helical" evidence="7">
    <location>
        <begin position="237"/>
        <end position="260"/>
    </location>
</feature>
<evidence type="ECO:0000313" key="9">
    <source>
        <dbReference type="Proteomes" id="UP001387100"/>
    </source>
</evidence>
<feature type="transmembrane region" description="Helical" evidence="7">
    <location>
        <begin position="124"/>
        <end position="146"/>
    </location>
</feature>
<keyword evidence="3 7" id="KW-0812">Transmembrane</keyword>
<dbReference type="Proteomes" id="UP001387100">
    <property type="component" value="Unassembled WGS sequence"/>
</dbReference>
<keyword evidence="2" id="KW-1003">Cell membrane</keyword>
<evidence type="ECO:0000256" key="2">
    <source>
        <dbReference type="ARBA" id="ARBA00022475"/>
    </source>
</evidence>
<gene>
    <name evidence="8" type="ORF">WDZ17_08145</name>
</gene>
<reference evidence="8 9" key="1">
    <citation type="journal article" date="2017" name="Int. J. Syst. Evol. Microbiol.">
        <title>Pseudokineococcus basanitobsidens sp. nov., isolated from volcanic rock.</title>
        <authorList>
            <person name="Lee D.W."/>
            <person name="Park M.Y."/>
            <person name="Kim J.J."/>
            <person name="Kim B.S."/>
        </authorList>
    </citation>
    <scope>NUCLEOTIDE SEQUENCE [LARGE SCALE GENOMIC DNA]</scope>
    <source>
        <strain evidence="8 9">DSM 103726</strain>
    </source>
</reference>
<protein>
    <submittedName>
        <fullName evidence="8">YhjD/YihY/BrkB family envelope integrity protein</fullName>
    </submittedName>
</protein>
<evidence type="ECO:0000256" key="3">
    <source>
        <dbReference type="ARBA" id="ARBA00022692"/>
    </source>
</evidence>
<accession>A0ABU8RJM1</accession>
<proteinExistence type="predicted"/>
<keyword evidence="5 7" id="KW-0472">Membrane</keyword>
<feature type="compositionally biased region" description="Gly residues" evidence="6">
    <location>
        <begin position="177"/>
        <end position="205"/>
    </location>
</feature>
<evidence type="ECO:0000256" key="7">
    <source>
        <dbReference type="SAM" id="Phobius"/>
    </source>
</evidence>
<comment type="subcellular location">
    <subcellularLocation>
        <location evidence="1">Cell membrane</location>
        <topology evidence="1">Multi-pass membrane protein</topology>
    </subcellularLocation>
</comment>
<organism evidence="8 9">
    <name type="scientific">Pseudokineococcus basanitobsidens</name>
    <dbReference type="NCBI Taxonomy" id="1926649"/>
    <lineage>
        <taxon>Bacteria</taxon>
        <taxon>Bacillati</taxon>
        <taxon>Actinomycetota</taxon>
        <taxon>Actinomycetes</taxon>
        <taxon>Kineosporiales</taxon>
        <taxon>Kineosporiaceae</taxon>
        <taxon>Pseudokineococcus</taxon>
    </lineage>
</organism>
<keyword evidence="9" id="KW-1185">Reference proteome</keyword>
<feature type="transmembrane region" description="Helical" evidence="7">
    <location>
        <begin position="352"/>
        <end position="374"/>
    </location>
</feature>
<name>A0ABU8RJM1_9ACTN</name>
<dbReference type="EMBL" id="JBBIAA010000006">
    <property type="protein sequence ID" value="MEJ5945263.1"/>
    <property type="molecule type" value="Genomic_DNA"/>
</dbReference>
<feature type="transmembrane region" description="Helical" evidence="7">
    <location>
        <begin position="305"/>
        <end position="332"/>
    </location>
</feature>
<sequence>MPPAHDAAVHDGGVPVAQRGPTRQDAGAGRRRDHDEARRAPALRRRAVLRRLPARTRGLLRRHELPLTAAGLTFYGALAAVPSVLIAVRVAGWLVGDDRMLALGGSLEAALPSTMGVDAVARAAVVYGLGVTWPVVVFSLFPASLYGEGLRRAYAALGDGRRETAAGALGPDDGGPDDGGPGDGGPGGGADDGGPDDGGPGGGADDGGRPTDRTGAGGSRVRRLLARFGSGWRARGALLPVLAAAPVLLLVVLGITPLVADLFARGLDGSALAVYLSLNVDWVVISLPLAWSFRAVAPQDLSWRAALVGGFATGAFVAGFVQGIVLFVALPVDVGAPFGGSAAVGGVVAGLLWLWLLHVVVLVGFAATLSAVALRRGR</sequence>
<feature type="transmembrane region" description="Helical" evidence="7">
    <location>
        <begin position="272"/>
        <end position="293"/>
    </location>
</feature>
<dbReference type="Pfam" id="PF03631">
    <property type="entry name" value="Virul_fac_BrkB"/>
    <property type="match status" value="2"/>
</dbReference>
<feature type="region of interest" description="Disordered" evidence="6">
    <location>
        <begin position="1"/>
        <end position="37"/>
    </location>
</feature>
<evidence type="ECO:0000256" key="6">
    <source>
        <dbReference type="SAM" id="MobiDB-lite"/>
    </source>
</evidence>
<evidence type="ECO:0000256" key="4">
    <source>
        <dbReference type="ARBA" id="ARBA00022989"/>
    </source>
</evidence>